<dbReference type="SUPFAM" id="SSF46689">
    <property type="entry name" value="Homeodomain-like"/>
    <property type="match status" value="1"/>
</dbReference>
<organism evidence="8 9">
    <name type="scientific">Desmophyllum pertusum</name>
    <dbReference type="NCBI Taxonomy" id="174260"/>
    <lineage>
        <taxon>Eukaryota</taxon>
        <taxon>Metazoa</taxon>
        <taxon>Cnidaria</taxon>
        <taxon>Anthozoa</taxon>
        <taxon>Hexacorallia</taxon>
        <taxon>Scleractinia</taxon>
        <taxon>Caryophylliina</taxon>
        <taxon>Caryophylliidae</taxon>
        <taxon>Desmophyllum</taxon>
    </lineage>
</organism>
<evidence type="ECO:0000256" key="3">
    <source>
        <dbReference type="ARBA" id="ARBA00023155"/>
    </source>
</evidence>
<name>A0A9W9ZSD4_9CNID</name>
<comment type="similarity">
    <text evidence="1">Belongs to the paired homeobox family.</text>
</comment>
<dbReference type="CDD" id="cd00086">
    <property type="entry name" value="homeodomain"/>
    <property type="match status" value="1"/>
</dbReference>
<evidence type="ECO:0000256" key="1">
    <source>
        <dbReference type="ARBA" id="ARBA00005733"/>
    </source>
</evidence>
<dbReference type="Pfam" id="PF00046">
    <property type="entry name" value="Homeodomain"/>
    <property type="match status" value="1"/>
</dbReference>
<keyword evidence="2 5" id="KW-0238">DNA-binding</keyword>
<evidence type="ECO:0000313" key="8">
    <source>
        <dbReference type="EMBL" id="KAJ7385119.1"/>
    </source>
</evidence>
<dbReference type="InterPro" id="IPR052488">
    <property type="entry name" value="DMBX_homeobox"/>
</dbReference>
<dbReference type="InterPro" id="IPR001356">
    <property type="entry name" value="HD"/>
</dbReference>
<accession>A0A9W9ZSD4</accession>
<dbReference type="EMBL" id="MU825882">
    <property type="protein sequence ID" value="KAJ7385119.1"/>
    <property type="molecule type" value="Genomic_DNA"/>
</dbReference>
<gene>
    <name evidence="8" type="primary">DMBX1_2</name>
    <name evidence="8" type="ORF">OS493_017488</name>
</gene>
<dbReference type="GO" id="GO:0000981">
    <property type="term" value="F:DNA-binding transcription factor activity, RNA polymerase II-specific"/>
    <property type="evidence" value="ECO:0007669"/>
    <property type="project" value="InterPro"/>
</dbReference>
<evidence type="ECO:0000256" key="2">
    <source>
        <dbReference type="ARBA" id="ARBA00023125"/>
    </source>
</evidence>
<dbReference type="Proteomes" id="UP001163046">
    <property type="component" value="Unassembled WGS sequence"/>
</dbReference>
<dbReference type="InterPro" id="IPR009057">
    <property type="entry name" value="Homeodomain-like_sf"/>
</dbReference>
<feature type="DNA-binding region" description="Homeobox" evidence="5">
    <location>
        <begin position="76"/>
        <end position="135"/>
    </location>
</feature>
<dbReference type="GO" id="GO:0005634">
    <property type="term" value="C:nucleus"/>
    <property type="evidence" value="ECO:0007669"/>
    <property type="project" value="UniProtKB-SubCell"/>
</dbReference>
<dbReference type="PROSITE" id="PS00027">
    <property type="entry name" value="HOMEOBOX_1"/>
    <property type="match status" value="1"/>
</dbReference>
<dbReference type="SMART" id="SM00389">
    <property type="entry name" value="HOX"/>
    <property type="match status" value="1"/>
</dbReference>
<keyword evidence="4 5" id="KW-0539">Nucleus</keyword>
<evidence type="ECO:0000256" key="5">
    <source>
        <dbReference type="PROSITE-ProRule" id="PRU00108"/>
    </source>
</evidence>
<comment type="caution">
    <text evidence="8">The sequence shown here is derived from an EMBL/GenBank/DDBJ whole genome shotgun (WGS) entry which is preliminary data.</text>
</comment>
<dbReference type="PANTHER" id="PTHR46639">
    <property type="entry name" value="DIENCEPHALON/MESENCEPHALON HOMEOBOX PROTEIN 1"/>
    <property type="match status" value="1"/>
</dbReference>
<proteinExistence type="inferred from homology"/>
<protein>
    <submittedName>
        <fullName evidence="8">Diencephalon mesencephalon homeobox</fullName>
    </submittedName>
</protein>
<dbReference type="PROSITE" id="PS50071">
    <property type="entry name" value="HOMEOBOX_2"/>
    <property type="match status" value="1"/>
</dbReference>
<sequence length="209" mass="24042">MNHKTLSSQIVGSDREKFTNEKSSSFMMENLLKPDENRREQECPMESPSKIKALSVASRLADIILEAHGGASAQQRRRVRTAFNRHQLRVLENTFSRTHYPDIALREELASCTNLPESRIQIWFKNRRAKFRRNGTSCYTCSSTPVHHPSYQVFQGDSASVINRSIGFSNHERPACCMNQAYTYDHVIENNCHGYHHSLRDSSSFVTYI</sequence>
<evidence type="ECO:0000256" key="6">
    <source>
        <dbReference type="RuleBase" id="RU000682"/>
    </source>
</evidence>
<dbReference type="FunFam" id="1.10.10.60:FF:000551">
    <property type="entry name" value="Predicted protein"/>
    <property type="match status" value="1"/>
</dbReference>
<dbReference type="InterPro" id="IPR017970">
    <property type="entry name" value="Homeobox_CS"/>
</dbReference>
<comment type="subcellular location">
    <subcellularLocation>
        <location evidence="5 6">Nucleus</location>
    </subcellularLocation>
</comment>
<dbReference type="PANTHER" id="PTHR46639:SF2">
    <property type="entry name" value="DIENCEPHALON_MESENCEPHALON HOMEOBOX PROTEIN 1"/>
    <property type="match status" value="1"/>
</dbReference>
<dbReference type="AlphaFoldDB" id="A0A9W9ZSD4"/>
<keyword evidence="9" id="KW-1185">Reference proteome</keyword>
<evidence type="ECO:0000313" key="9">
    <source>
        <dbReference type="Proteomes" id="UP001163046"/>
    </source>
</evidence>
<dbReference type="OrthoDB" id="6159439at2759"/>
<dbReference type="GO" id="GO:0000977">
    <property type="term" value="F:RNA polymerase II transcription regulatory region sequence-specific DNA binding"/>
    <property type="evidence" value="ECO:0007669"/>
    <property type="project" value="TreeGrafter"/>
</dbReference>
<feature type="domain" description="Homeobox" evidence="7">
    <location>
        <begin position="74"/>
        <end position="134"/>
    </location>
</feature>
<evidence type="ECO:0000259" key="7">
    <source>
        <dbReference type="PROSITE" id="PS50071"/>
    </source>
</evidence>
<keyword evidence="3 5" id="KW-0371">Homeobox</keyword>
<evidence type="ECO:0000256" key="4">
    <source>
        <dbReference type="ARBA" id="ARBA00023242"/>
    </source>
</evidence>
<dbReference type="Gene3D" id="1.10.10.60">
    <property type="entry name" value="Homeodomain-like"/>
    <property type="match status" value="1"/>
</dbReference>
<reference evidence="8" key="1">
    <citation type="submission" date="2023-01" db="EMBL/GenBank/DDBJ databases">
        <title>Genome assembly of the deep-sea coral Lophelia pertusa.</title>
        <authorList>
            <person name="Herrera S."/>
            <person name="Cordes E."/>
        </authorList>
    </citation>
    <scope>NUCLEOTIDE SEQUENCE</scope>
    <source>
        <strain evidence="8">USNM1676648</strain>
        <tissue evidence="8">Polyp</tissue>
    </source>
</reference>